<evidence type="ECO:0000313" key="2">
    <source>
        <dbReference type="EMBL" id="KAF3326458.1"/>
    </source>
</evidence>
<feature type="transmembrane region" description="Helical" evidence="1">
    <location>
        <begin position="112"/>
        <end position="132"/>
    </location>
</feature>
<keyword evidence="1" id="KW-1133">Transmembrane helix</keyword>
<keyword evidence="1" id="KW-0812">Transmembrane</keyword>
<dbReference type="PANTHER" id="PTHR33868">
    <property type="entry name" value="EXPRESSED PROTEIN"/>
    <property type="match status" value="1"/>
</dbReference>
<keyword evidence="1" id="KW-0472">Membrane</keyword>
<keyword evidence="3" id="KW-1185">Reference proteome</keyword>
<dbReference type="AlphaFoldDB" id="A0A833VK70"/>
<name>A0A833VK70_9POAL</name>
<evidence type="ECO:0000313" key="3">
    <source>
        <dbReference type="Proteomes" id="UP000623129"/>
    </source>
</evidence>
<comment type="caution">
    <text evidence="2">The sequence shown here is derived from an EMBL/GenBank/DDBJ whole genome shotgun (WGS) entry which is preliminary data.</text>
</comment>
<accession>A0A833VK70</accession>
<organism evidence="2 3">
    <name type="scientific">Carex littledalei</name>
    <dbReference type="NCBI Taxonomy" id="544730"/>
    <lineage>
        <taxon>Eukaryota</taxon>
        <taxon>Viridiplantae</taxon>
        <taxon>Streptophyta</taxon>
        <taxon>Embryophyta</taxon>
        <taxon>Tracheophyta</taxon>
        <taxon>Spermatophyta</taxon>
        <taxon>Magnoliopsida</taxon>
        <taxon>Liliopsida</taxon>
        <taxon>Poales</taxon>
        <taxon>Cyperaceae</taxon>
        <taxon>Cyperoideae</taxon>
        <taxon>Cariceae</taxon>
        <taxon>Carex</taxon>
        <taxon>Carex subgen. Euthyceras</taxon>
    </lineage>
</organism>
<reference evidence="2" key="1">
    <citation type="submission" date="2020-01" db="EMBL/GenBank/DDBJ databases">
        <title>Genome sequence of Kobresia littledalei, the first chromosome-level genome in the family Cyperaceae.</title>
        <authorList>
            <person name="Qu G."/>
        </authorList>
    </citation>
    <scope>NUCLEOTIDE SEQUENCE</scope>
    <source>
        <strain evidence="2">C.B.Clarke</strain>
        <tissue evidence="2">Leaf</tissue>
    </source>
</reference>
<gene>
    <name evidence="2" type="ORF">FCM35_KLT08088</name>
</gene>
<proteinExistence type="predicted"/>
<sequence length="137" mass="16027">MEPESLPRTLIVTERGHCCRQYNQRYCSNRNESSDELIILRALYLSQKRAEEAERKLLVANEENQKVTKLIIEVSTRLCAYKNWERLIEMDSTLLERRSRGRSRNEKRDEMAMLSWELGLVLLGLVGGGFLLGRNLR</sequence>
<evidence type="ECO:0000256" key="1">
    <source>
        <dbReference type="SAM" id="Phobius"/>
    </source>
</evidence>
<protein>
    <submittedName>
        <fullName evidence="2">Uncharacterized protein</fullName>
    </submittedName>
</protein>
<dbReference type="EMBL" id="SWLB01000018">
    <property type="protein sequence ID" value="KAF3326458.1"/>
    <property type="molecule type" value="Genomic_DNA"/>
</dbReference>
<dbReference type="PANTHER" id="PTHR33868:SF10">
    <property type="entry name" value="OS08G0483100 PROTEIN"/>
    <property type="match status" value="1"/>
</dbReference>
<dbReference type="Proteomes" id="UP000623129">
    <property type="component" value="Unassembled WGS sequence"/>
</dbReference>